<dbReference type="InterPro" id="IPR011006">
    <property type="entry name" value="CheY-like_superfamily"/>
</dbReference>
<dbReference type="InterPro" id="IPR003661">
    <property type="entry name" value="HisK_dim/P_dom"/>
</dbReference>
<evidence type="ECO:0000256" key="4">
    <source>
        <dbReference type="ARBA" id="ARBA00022777"/>
    </source>
</evidence>
<dbReference type="PROSITE" id="PS50109">
    <property type="entry name" value="HIS_KIN"/>
    <property type="match status" value="1"/>
</dbReference>
<dbReference type="AlphaFoldDB" id="A0A3B1CWE9"/>
<dbReference type="SMART" id="SM00388">
    <property type="entry name" value="HisKA"/>
    <property type="match status" value="1"/>
</dbReference>
<reference evidence="9" key="1">
    <citation type="submission" date="2018-06" db="EMBL/GenBank/DDBJ databases">
        <authorList>
            <person name="Zhirakovskaya E."/>
        </authorList>
    </citation>
    <scope>NUCLEOTIDE SEQUENCE</scope>
</reference>
<keyword evidence="6" id="KW-0902">Two-component regulatory system</keyword>
<dbReference type="CDD" id="cd00156">
    <property type="entry name" value="REC"/>
    <property type="match status" value="1"/>
</dbReference>
<feature type="domain" description="Response regulatory" evidence="8">
    <location>
        <begin position="15"/>
        <end position="132"/>
    </location>
</feature>
<keyword evidence="5" id="KW-0067">ATP-binding</keyword>
<evidence type="ECO:0000256" key="1">
    <source>
        <dbReference type="ARBA" id="ARBA00022553"/>
    </source>
</evidence>
<evidence type="ECO:0000313" key="9">
    <source>
        <dbReference type="EMBL" id="VAX34976.1"/>
    </source>
</evidence>
<dbReference type="PANTHER" id="PTHR43065">
    <property type="entry name" value="SENSOR HISTIDINE KINASE"/>
    <property type="match status" value="1"/>
</dbReference>
<dbReference type="SMART" id="SM00387">
    <property type="entry name" value="HATPase_c"/>
    <property type="match status" value="1"/>
</dbReference>
<dbReference type="SUPFAM" id="SSF47384">
    <property type="entry name" value="Homodimeric domain of signal transducing histidine kinase"/>
    <property type="match status" value="1"/>
</dbReference>
<dbReference type="SMART" id="SM00448">
    <property type="entry name" value="REC"/>
    <property type="match status" value="1"/>
</dbReference>
<dbReference type="PANTHER" id="PTHR43065:SF46">
    <property type="entry name" value="C4-DICARBOXYLATE TRANSPORT SENSOR PROTEIN DCTB"/>
    <property type="match status" value="1"/>
</dbReference>
<keyword evidence="4" id="KW-0418">Kinase</keyword>
<dbReference type="InterPro" id="IPR003594">
    <property type="entry name" value="HATPase_dom"/>
</dbReference>
<protein>
    <recommendedName>
        <fullName evidence="10">Histidine kinase</fullName>
    </recommendedName>
</protein>
<dbReference type="Pfam" id="PF00072">
    <property type="entry name" value="Response_reg"/>
    <property type="match status" value="1"/>
</dbReference>
<dbReference type="SUPFAM" id="SSF55874">
    <property type="entry name" value="ATPase domain of HSP90 chaperone/DNA topoisomerase II/histidine kinase"/>
    <property type="match status" value="1"/>
</dbReference>
<dbReference type="InterPro" id="IPR036890">
    <property type="entry name" value="HATPase_C_sf"/>
</dbReference>
<dbReference type="EMBL" id="UOGJ01000020">
    <property type="protein sequence ID" value="VAX34976.1"/>
    <property type="molecule type" value="Genomic_DNA"/>
</dbReference>
<dbReference type="Gene3D" id="1.10.287.130">
    <property type="match status" value="1"/>
</dbReference>
<evidence type="ECO:0000256" key="2">
    <source>
        <dbReference type="ARBA" id="ARBA00022679"/>
    </source>
</evidence>
<dbReference type="Pfam" id="PF00512">
    <property type="entry name" value="HisKA"/>
    <property type="match status" value="1"/>
</dbReference>
<dbReference type="InterPro" id="IPR001789">
    <property type="entry name" value="Sig_transdc_resp-reg_receiver"/>
</dbReference>
<evidence type="ECO:0000256" key="6">
    <source>
        <dbReference type="ARBA" id="ARBA00023012"/>
    </source>
</evidence>
<evidence type="ECO:0000259" key="8">
    <source>
        <dbReference type="PROSITE" id="PS50110"/>
    </source>
</evidence>
<dbReference type="Pfam" id="PF02518">
    <property type="entry name" value="HATPase_c"/>
    <property type="match status" value="1"/>
</dbReference>
<keyword evidence="2" id="KW-0808">Transferase</keyword>
<dbReference type="GO" id="GO:0005524">
    <property type="term" value="F:ATP binding"/>
    <property type="evidence" value="ECO:0007669"/>
    <property type="project" value="UniProtKB-KW"/>
</dbReference>
<name>A0A3B1CWE9_9ZZZZ</name>
<sequence length="401" mass="44774">MRTKDEIIGFTKSLRVLIVEDTAVDRRLLESMLSESSGVTSFLRSADSFKKAIVLLEKHNFEVVVLDLNLPDSQGIETLYALREKYPDVAVVVNTGAYEDDLGIQTLSSGAQDFLVKGKYNAYFLNKVLHYALERKRVEKVLENAYAQLKETQDQLIQSEKFKVVGTLATGVAHEVKNPLATILYGITFLSEHLKNKDEKTVTVLTTVKDAVNHANKVIVNLLDLSSGTYLKKAKQNLHESIDKAVSLTRYQLEQKHISLHKEFELDIPNLEIDSTKIEQVIINLILNAGHSMADGGMLTIRTESSILSDDFKKYPRLFTSSIIKRGQKIVLLEIEDNGCGILKEKIKNIFDPFFTSRRATGGVGLGLSVSKNIIDLHNGEIFMENISPQGAKAVIILPIE</sequence>
<dbReference type="SUPFAM" id="SSF52172">
    <property type="entry name" value="CheY-like"/>
    <property type="match status" value="1"/>
</dbReference>
<dbReference type="Gene3D" id="3.30.565.10">
    <property type="entry name" value="Histidine kinase-like ATPase, C-terminal domain"/>
    <property type="match status" value="1"/>
</dbReference>
<proteinExistence type="predicted"/>
<keyword evidence="1" id="KW-0597">Phosphoprotein</keyword>
<accession>A0A3B1CWE9</accession>
<dbReference type="PRINTS" id="PR00344">
    <property type="entry name" value="BCTRLSENSOR"/>
</dbReference>
<dbReference type="Gene3D" id="3.40.50.2300">
    <property type="match status" value="1"/>
</dbReference>
<dbReference type="InterPro" id="IPR004358">
    <property type="entry name" value="Sig_transdc_His_kin-like_C"/>
</dbReference>
<gene>
    <name evidence="9" type="ORF">MNBD_UNCLBAC01-717</name>
</gene>
<organism evidence="9">
    <name type="scientific">hydrothermal vent metagenome</name>
    <dbReference type="NCBI Taxonomy" id="652676"/>
    <lineage>
        <taxon>unclassified sequences</taxon>
        <taxon>metagenomes</taxon>
        <taxon>ecological metagenomes</taxon>
    </lineage>
</organism>
<evidence type="ECO:0000259" key="7">
    <source>
        <dbReference type="PROSITE" id="PS50109"/>
    </source>
</evidence>
<dbReference type="InterPro" id="IPR005467">
    <property type="entry name" value="His_kinase_dom"/>
</dbReference>
<dbReference type="PROSITE" id="PS50110">
    <property type="entry name" value="RESPONSE_REGULATORY"/>
    <property type="match status" value="1"/>
</dbReference>
<dbReference type="CDD" id="cd00082">
    <property type="entry name" value="HisKA"/>
    <property type="match status" value="1"/>
</dbReference>
<evidence type="ECO:0000256" key="3">
    <source>
        <dbReference type="ARBA" id="ARBA00022741"/>
    </source>
</evidence>
<evidence type="ECO:0008006" key="10">
    <source>
        <dbReference type="Google" id="ProtNLM"/>
    </source>
</evidence>
<dbReference type="GO" id="GO:0000155">
    <property type="term" value="F:phosphorelay sensor kinase activity"/>
    <property type="evidence" value="ECO:0007669"/>
    <property type="project" value="InterPro"/>
</dbReference>
<dbReference type="InterPro" id="IPR036097">
    <property type="entry name" value="HisK_dim/P_sf"/>
</dbReference>
<keyword evidence="3" id="KW-0547">Nucleotide-binding</keyword>
<evidence type="ECO:0000256" key="5">
    <source>
        <dbReference type="ARBA" id="ARBA00022840"/>
    </source>
</evidence>
<feature type="domain" description="Histidine kinase" evidence="7">
    <location>
        <begin position="171"/>
        <end position="401"/>
    </location>
</feature>